<dbReference type="AlphaFoldDB" id="A0A174S6Q5"/>
<keyword evidence="7 11" id="KW-0067">ATP-binding</keyword>
<dbReference type="EMBL" id="QVME01000012">
    <property type="protein sequence ID" value="RGE65625.1"/>
    <property type="molecule type" value="Genomic_DNA"/>
</dbReference>
<gene>
    <name evidence="11" type="primary">xylG_2</name>
    <name evidence="12" type="ORF">DXC40_16560</name>
    <name evidence="11" type="ORF">ERS852551_02378</name>
</gene>
<feature type="domain" description="ABC transporter" evidence="10">
    <location>
        <begin position="6"/>
        <end position="243"/>
    </location>
</feature>
<dbReference type="SMART" id="SM00382">
    <property type="entry name" value="AAA"/>
    <property type="match status" value="2"/>
</dbReference>
<dbReference type="PANTHER" id="PTHR43790:SF1">
    <property type="entry name" value="XYLOSE IMPORT ATP-BINDING PROTEIN XYLG"/>
    <property type="match status" value="1"/>
</dbReference>
<reference evidence="11 13" key="1">
    <citation type="submission" date="2015-09" db="EMBL/GenBank/DDBJ databases">
        <authorList>
            <consortium name="Pathogen Informatics"/>
        </authorList>
    </citation>
    <scope>NUCLEOTIDE SEQUENCE [LARGE SCALE GENOMIC DNA]</scope>
    <source>
        <strain evidence="11 13">2789STDY5834939</strain>
    </source>
</reference>
<reference evidence="12 14" key="2">
    <citation type="submission" date="2018-08" db="EMBL/GenBank/DDBJ databases">
        <title>A genome reference for cultivated species of the human gut microbiota.</title>
        <authorList>
            <person name="Zou Y."/>
            <person name="Xue W."/>
            <person name="Luo G."/>
        </authorList>
    </citation>
    <scope>NUCLEOTIDE SEQUENCE [LARGE SCALE GENOMIC DNA]</scope>
    <source>
        <strain evidence="12 14">TF05-12AC</strain>
    </source>
</reference>
<dbReference type="InterPro" id="IPR003439">
    <property type="entry name" value="ABC_transporter-like_ATP-bd"/>
</dbReference>
<dbReference type="EC" id="3.6.3.17" evidence="11"/>
<feature type="domain" description="ABC transporter" evidence="10">
    <location>
        <begin position="260"/>
        <end position="505"/>
    </location>
</feature>
<dbReference type="InterPro" id="IPR050107">
    <property type="entry name" value="ABC_carbohydrate_import_ATPase"/>
</dbReference>
<keyword evidence="11" id="KW-0378">Hydrolase</keyword>
<evidence type="ECO:0000256" key="5">
    <source>
        <dbReference type="ARBA" id="ARBA00022737"/>
    </source>
</evidence>
<accession>A0A174S6Q5</accession>
<dbReference type="GO" id="GO:0016887">
    <property type="term" value="F:ATP hydrolysis activity"/>
    <property type="evidence" value="ECO:0007669"/>
    <property type="project" value="InterPro"/>
</dbReference>
<dbReference type="InterPro" id="IPR003593">
    <property type="entry name" value="AAA+_ATPase"/>
</dbReference>
<dbReference type="RefSeq" id="WP_006876030.1">
    <property type="nucleotide sequence ID" value="NZ_CABIWA010000018.1"/>
</dbReference>
<dbReference type="GO" id="GO:0005886">
    <property type="term" value="C:plasma membrane"/>
    <property type="evidence" value="ECO:0007669"/>
    <property type="project" value="UniProtKB-SubCell"/>
</dbReference>
<evidence type="ECO:0000256" key="4">
    <source>
        <dbReference type="ARBA" id="ARBA00022597"/>
    </source>
</evidence>
<keyword evidence="9" id="KW-0472">Membrane</keyword>
<evidence type="ECO:0000313" key="11">
    <source>
        <dbReference type="EMBL" id="CUP91597.1"/>
    </source>
</evidence>
<dbReference type="Gene3D" id="3.40.50.300">
    <property type="entry name" value="P-loop containing nucleotide triphosphate hydrolases"/>
    <property type="match status" value="2"/>
</dbReference>
<dbReference type="PROSITE" id="PS00211">
    <property type="entry name" value="ABC_TRANSPORTER_1"/>
    <property type="match status" value="1"/>
</dbReference>
<dbReference type="PANTHER" id="PTHR43790">
    <property type="entry name" value="CARBOHYDRATE TRANSPORT ATP-BINDING PROTEIN MG119-RELATED"/>
    <property type="match status" value="1"/>
</dbReference>
<evidence type="ECO:0000256" key="8">
    <source>
        <dbReference type="ARBA" id="ARBA00022967"/>
    </source>
</evidence>
<dbReference type="Pfam" id="PF00005">
    <property type="entry name" value="ABC_tran"/>
    <property type="match status" value="2"/>
</dbReference>
<evidence type="ECO:0000256" key="7">
    <source>
        <dbReference type="ARBA" id="ARBA00022840"/>
    </source>
</evidence>
<proteinExistence type="predicted"/>
<keyword evidence="8" id="KW-1278">Translocase</keyword>
<comment type="subcellular location">
    <subcellularLocation>
        <location evidence="1">Cell membrane</location>
        <topology evidence="1">Peripheral membrane protein</topology>
    </subcellularLocation>
</comment>
<dbReference type="EMBL" id="CZBE01000016">
    <property type="protein sequence ID" value="CUP91597.1"/>
    <property type="molecule type" value="Genomic_DNA"/>
</dbReference>
<dbReference type="GeneID" id="72462496"/>
<dbReference type="CDD" id="cd03215">
    <property type="entry name" value="ABC_Carb_Monos_II"/>
    <property type="match status" value="1"/>
</dbReference>
<evidence type="ECO:0000256" key="2">
    <source>
        <dbReference type="ARBA" id="ARBA00022448"/>
    </source>
</evidence>
<sequence length="509" mass="55743">MPNAVLEIRGLTKRFPSVLAVDRATLSIEPGKVHAIVGGNGAGKSTLMKMLSGVYPYGSYEGEFFVDGRPCRFRSIMDAEANGISMVPQDLNMVNEMTVADNLFINRQPGRAGLVNQAVMMRRAQEIIDDFGLHINPNSLVKEIGIAQKQLIVIARAMHNQVKALILDEPTATLSSEESELLFAKVRELRGKGIACIYISHRLEEVQSLSDTITVMRDGRIIETDAVERMDERRIVSLMVGRDVDDFYPPRTNKPGDVVFRAKGVTVYNQKFPDKKVVDNVAFDLRSGEILAVYGLVGSGRTEMAMGMIGAWKGNVECEVEVKGKAVVSRNPAQALKNGISLLPEDRKREGAIARQSVGSNISASSLPRFSKFGVINSLLEKQNNQGMIRSMSIKTPSMDALIETLSGGNQQKVILSRLISADSPVLILDEATQGVDVEAKTQIYNILNNLTAQGKAILFISSDIAEVMGIADRIMVIRHGRVVKILDNQALDKEQVLWYATVGDEGGK</sequence>
<evidence type="ECO:0000313" key="13">
    <source>
        <dbReference type="Proteomes" id="UP000095765"/>
    </source>
</evidence>
<dbReference type="CDD" id="cd03216">
    <property type="entry name" value="ABC_Carb_Monos_I"/>
    <property type="match status" value="1"/>
</dbReference>
<dbReference type="Proteomes" id="UP000260828">
    <property type="component" value="Unassembled WGS sequence"/>
</dbReference>
<evidence type="ECO:0000256" key="3">
    <source>
        <dbReference type="ARBA" id="ARBA00022475"/>
    </source>
</evidence>
<evidence type="ECO:0000313" key="14">
    <source>
        <dbReference type="Proteomes" id="UP000260828"/>
    </source>
</evidence>
<keyword evidence="2" id="KW-0813">Transport</keyword>
<evidence type="ECO:0000256" key="1">
    <source>
        <dbReference type="ARBA" id="ARBA00004202"/>
    </source>
</evidence>
<keyword evidence="4" id="KW-0762">Sugar transport</keyword>
<dbReference type="InterPro" id="IPR027417">
    <property type="entry name" value="P-loop_NTPase"/>
</dbReference>
<dbReference type="FunFam" id="3.40.50.300:FF:000127">
    <property type="entry name" value="Ribose import ATP-binding protein RbsA"/>
    <property type="match status" value="1"/>
</dbReference>
<keyword evidence="5" id="KW-0677">Repeat</keyword>
<organism evidence="11 13">
    <name type="scientific">Anaerotruncus colihominis</name>
    <dbReference type="NCBI Taxonomy" id="169435"/>
    <lineage>
        <taxon>Bacteria</taxon>
        <taxon>Bacillati</taxon>
        <taxon>Bacillota</taxon>
        <taxon>Clostridia</taxon>
        <taxon>Eubacteriales</taxon>
        <taxon>Oscillospiraceae</taxon>
        <taxon>Anaerotruncus</taxon>
    </lineage>
</organism>
<dbReference type="OrthoDB" id="9771863at2"/>
<evidence type="ECO:0000259" key="10">
    <source>
        <dbReference type="PROSITE" id="PS50893"/>
    </source>
</evidence>
<name>A0A174S6Q5_9FIRM</name>
<evidence type="ECO:0000313" key="12">
    <source>
        <dbReference type="EMBL" id="RGE65625.1"/>
    </source>
</evidence>
<dbReference type="PROSITE" id="PS50893">
    <property type="entry name" value="ABC_TRANSPORTER_2"/>
    <property type="match status" value="2"/>
</dbReference>
<protein>
    <submittedName>
        <fullName evidence="12">Sugar ABC transporter ATP-binding protein</fullName>
    </submittedName>
    <submittedName>
        <fullName evidence="11">Xylose import ATP-binding protein XylG</fullName>
        <ecNumber evidence="11">3.6.3.17</ecNumber>
    </submittedName>
</protein>
<evidence type="ECO:0000256" key="9">
    <source>
        <dbReference type="ARBA" id="ARBA00023136"/>
    </source>
</evidence>
<dbReference type="Proteomes" id="UP000095765">
    <property type="component" value="Unassembled WGS sequence"/>
</dbReference>
<keyword evidence="3" id="KW-1003">Cell membrane</keyword>
<keyword evidence="6" id="KW-0547">Nucleotide-binding</keyword>
<dbReference type="GO" id="GO:0005524">
    <property type="term" value="F:ATP binding"/>
    <property type="evidence" value="ECO:0007669"/>
    <property type="project" value="UniProtKB-KW"/>
</dbReference>
<dbReference type="SUPFAM" id="SSF52540">
    <property type="entry name" value="P-loop containing nucleoside triphosphate hydrolases"/>
    <property type="match status" value="2"/>
</dbReference>
<dbReference type="InterPro" id="IPR017871">
    <property type="entry name" value="ABC_transporter-like_CS"/>
</dbReference>
<evidence type="ECO:0000256" key="6">
    <source>
        <dbReference type="ARBA" id="ARBA00022741"/>
    </source>
</evidence>